<organism evidence="2 3">
    <name type="scientific">Yasminevirus sp. GU-2018</name>
    <dbReference type="NCBI Taxonomy" id="2420051"/>
    <lineage>
        <taxon>Viruses</taxon>
        <taxon>Varidnaviria</taxon>
        <taxon>Bamfordvirae</taxon>
        <taxon>Nucleocytoviricota</taxon>
        <taxon>Megaviricetes</taxon>
        <taxon>Imitervirales</taxon>
        <taxon>Mimiviridae</taxon>
        <taxon>Klosneuvirinae</taxon>
        <taxon>Yasminevirus</taxon>
        <taxon>Yasminevirus saudimassiliense</taxon>
    </lineage>
</organism>
<protein>
    <submittedName>
        <fullName evidence="2">Uncharacterized protein</fullName>
    </submittedName>
</protein>
<feature type="region of interest" description="Disordered" evidence="1">
    <location>
        <begin position="403"/>
        <end position="429"/>
    </location>
</feature>
<evidence type="ECO:0000313" key="2">
    <source>
        <dbReference type="EMBL" id="VBB18564.1"/>
    </source>
</evidence>
<sequence>MPGRPDTNTDVVCETNDVRTKVFTTERCGRPIGPIEIFRNDVKACFPATIEGYKVPLVGKVVKEDLQIDVETQKCDQDIFPKSVTITGKNFKKFIHFKLDVVENDADPHCNTRVKQTPGFSAQSVKSEEMIQPSRDRQDDRPNYRSDSQDPESTRKTRKPIPPPLERPSQQREPRRGLQEEKLFEQQKIHDDSVKRLRKARSEQLIDEILADERAKPQENIRLKLSRKDPVDKFGAKQFKFDRYHDALLRTSNVEGDVILKKTDDAQKPTPIASSKDTLRESVKTPIVPSAPVPTSSMPSVPSKPSKEPEAEIVVPVGKIGKNNKRGLLCRCIEQRGDESDEDAVRRLGKLLVDGEYDDDRDDDAYHGENDDLRKEPTPVRKPVPAGASPSILTSAIRSFSKAQPIIKTPPPVVRPVTKSASPKSSEVNEPRVYVKRVGNVKYDDF</sequence>
<feature type="compositionally biased region" description="Basic and acidic residues" evidence="1">
    <location>
        <begin position="364"/>
        <end position="379"/>
    </location>
</feature>
<feature type="region of interest" description="Disordered" evidence="1">
    <location>
        <begin position="355"/>
        <end position="389"/>
    </location>
</feature>
<name>A0A5K0UAR2_9VIRU</name>
<feature type="compositionally biased region" description="Polar residues" evidence="1">
    <location>
        <begin position="113"/>
        <end position="125"/>
    </location>
</feature>
<dbReference type="EMBL" id="UPSH01000001">
    <property type="protein sequence ID" value="VBB18564.1"/>
    <property type="molecule type" value="Genomic_DNA"/>
</dbReference>
<evidence type="ECO:0000256" key="1">
    <source>
        <dbReference type="SAM" id="MobiDB-lite"/>
    </source>
</evidence>
<dbReference type="Proteomes" id="UP000594342">
    <property type="component" value="Unassembled WGS sequence"/>
</dbReference>
<feature type="compositionally biased region" description="Basic and acidic residues" evidence="1">
    <location>
        <begin position="126"/>
        <end position="155"/>
    </location>
</feature>
<comment type="caution">
    <text evidence="2">The sequence shown here is derived from an EMBL/GenBank/DDBJ whole genome shotgun (WGS) entry which is preliminary data.</text>
</comment>
<accession>A0A5K0UAR2</accession>
<evidence type="ECO:0000313" key="3">
    <source>
        <dbReference type="Proteomes" id="UP000594342"/>
    </source>
</evidence>
<feature type="region of interest" description="Disordered" evidence="1">
    <location>
        <begin position="108"/>
        <end position="187"/>
    </location>
</feature>
<gene>
    <name evidence="2" type="ORF">YASMINEVIRUS_1027</name>
</gene>
<proteinExistence type="predicted"/>
<reference evidence="2 3" key="1">
    <citation type="submission" date="2018-10" db="EMBL/GenBank/DDBJ databases">
        <authorList>
            <consortium name="IHU Genomes"/>
        </authorList>
    </citation>
    <scope>NUCLEOTIDE SEQUENCE [LARGE SCALE GENOMIC DNA]</scope>
    <source>
        <strain evidence="2 3">A1</strain>
    </source>
</reference>
<feature type="region of interest" description="Disordered" evidence="1">
    <location>
        <begin position="267"/>
        <end position="315"/>
    </location>
</feature>
<feature type="compositionally biased region" description="Basic and acidic residues" evidence="1">
    <location>
        <begin position="169"/>
        <end position="187"/>
    </location>
</feature>
<keyword evidence="3" id="KW-1185">Reference proteome</keyword>
<feature type="compositionally biased region" description="Low complexity" evidence="1">
    <location>
        <begin position="293"/>
        <end position="304"/>
    </location>
</feature>